<evidence type="ECO:0000313" key="4">
    <source>
        <dbReference type="Proteomes" id="UP001482513"/>
    </source>
</evidence>
<protein>
    <submittedName>
        <fullName evidence="3">Acyltransferase family protein</fullName>
    </submittedName>
</protein>
<gene>
    <name evidence="3" type="ORF">NC992_12470</name>
</gene>
<keyword evidence="2 3" id="KW-0012">Acyltransferase</keyword>
<evidence type="ECO:0000256" key="1">
    <source>
        <dbReference type="ARBA" id="ARBA00022679"/>
    </source>
</evidence>
<dbReference type="CDD" id="cd07987">
    <property type="entry name" value="LPLAT_MGAT-like"/>
    <property type="match status" value="1"/>
</dbReference>
<dbReference type="RefSeq" id="WP_206755210.1">
    <property type="nucleotide sequence ID" value="NZ_JAMPKX010000005.1"/>
</dbReference>
<dbReference type="InterPro" id="IPR007130">
    <property type="entry name" value="DAGAT"/>
</dbReference>
<dbReference type="Proteomes" id="UP001482513">
    <property type="component" value="Unassembled WGS sequence"/>
</dbReference>
<proteinExistence type="predicted"/>
<evidence type="ECO:0000256" key="2">
    <source>
        <dbReference type="ARBA" id="ARBA00023315"/>
    </source>
</evidence>
<dbReference type="PIRSF" id="PIRSF016753">
    <property type="entry name" value="P_lipid/glycerol_ac_tran_prd"/>
    <property type="match status" value="1"/>
</dbReference>
<name>A0ABV0K4T5_9CYAN</name>
<organism evidence="3 4">
    <name type="scientific">Leptolyngbya subtilissima DQ-A4</name>
    <dbReference type="NCBI Taxonomy" id="2933933"/>
    <lineage>
        <taxon>Bacteria</taxon>
        <taxon>Bacillati</taxon>
        <taxon>Cyanobacteriota</taxon>
        <taxon>Cyanophyceae</taxon>
        <taxon>Leptolyngbyales</taxon>
        <taxon>Leptolyngbyaceae</taxon>
        <taxon>Leptolyngbya group</taxon>
        <taxon>Leptolyngbya</taxon>
    </lineage>
</organism>
<reference evidence="3 4" key="1">
    <citation type="submission" date="2022-04" db="EMBL/GenBank/DDBJ databases">
        <title>Positive selection, recombination, and allopatry shape intraspecific diversity of widespread and dominant cyanobacteria.</title>
        <authorList>
            <person name="Wei J."/>
            <person name="Shu W."/>
            <person name="Hu C."/>
        </authorList>
    </citation>
    <scope>NUCLEOTIDE SEQUENCE [LARGE SCALE GENOMIC DNA]</scope>
    <source>
        <strain evidence="3 4">DQ-A4</strain>
    </source>
</reference>
<evidence type="ECO:0000313" key="3">
    <source>
        <dbReference type="EMBL" id="MEP0947689.1"/>
    </source>
</evidence>
<dbReference type="PANTHER" id="PTHR22753:SF14">
    <property type="entry name" value="MONOACYLGLYCEROL_DIACYLGLYCEROL O-ACYLTRANSFERASE"/>
    <property type="match status" value="1"/>
</dbReference>
<dbReference type="Pfam" id="PF03982">
    <property type="entry name" value="DAGAT"/>
    <property type="match status" value="1"/>
</dbReference>
<keyword evidence="1" id="KW-0808">Transferase</keyword>
<comment type="caution">
    <text evidence="3">The sequence shown here is derived from an EMBL/GenBank/DDBJ whole genome shotgun (WGS) entry which is preliminary data.</text>
</comment>
<dbReference type="EMBL" id="JAMPKX010000005">
    <property type="protein sequence ID" value="MEP0947689.1"/>
    <property type="molecule type" value="Genomic_DNA"/>
</dbReference>
<dbReference type="InterPro" id="IPR016676">
    <property type="entry name" value="P_lipid/glycerol_AcTrfase_prd"/>
</dbReference>
<accession>A0ABV0K4T5</accession>
<keyword evidence="4" id="KW-1185">Reference proteome</keyword>
<dbReference type="SUPFAM" id="SSF69593">
    <property type="entry name" value="Glycerol-3-phosphate (1)-acyltransferase"/>
    <property type="match status" value="1"/>
</dbReference>
<dbReference type="PANTHER" id="PTHR22753">
    <property type="entry name" value="TRANSMEMBRANE PROTEIN 68"/>
    <property type="match status" value="1"/>
</dbReference>
<sequence length="277" mass="31469">MQKPGWSLDRRDPQFIENFQPVWAWLYEHYFRVQTQGWEQIPAGQIMLVGSHNGGLSTPDMFMMIYDWVRRFGADRLVYGLMHPKVWQACPFVASLAERAGAIAAHPKTALAALERGASILVYPGGAQDVFRPFYQRDQVHLGDRKGFVKIAIQRQIPIVPVVSWGAHETLLVLADIYPLVERLHELGMPWLLGIDPEVFPVYLGLPWGIAFGPLPNIPLPRPIATHVGAPIYFERYGVEAARDRTYVDACYRQVHHKMQHDLNHLIAKDIDGLCLS</sequence>
<dbReference type="GO" id="GO:0016746">
    <property type="term" value="F:acyltransferase activity"/>
    <property type="evidence" value="ECO:0007669"/>
    <property type="project" value="UniProtKB-KW"/>
</dbReference>